<keyword evidence="2" id="KW-1185">Reference proteome</keyword>
<sequence>MQAKTGHISYLSCAPYTMIALSKRGALMNRSAPALLLAIACIAIASCGGEPETRGVILGETLPADVVKDKSARQTVVTGDGDSQILFGDLHVHTTFSPDAFIIAMPLQGGSGLHPPADACDFARYCSSLDFWSVNDHAEGITPRRWAETRESIRECNAASGDPANPDMVSFLGWEWSQVNTDPSRHYGHKNVIFMDTADANVPARAIAAPRKRLAQAPIGRALQLMMSLVDFENRQFYLGIQGYYDEIADTPVCEKGVHTRELPTQCLEIAEDPRELFTKLDQWGYDSIVIPHGNSWGMNTPASTTFDKQLNSEQHDADRQILFEIYSGHGNAEEYRKWRASVKEGDGGLFCPQPSDDYLPCCHRAGEIIRERCEQAGEGAAVCQSREFEARQNFVDAGNSGHATVPGQQVVDWLNCGTCPDCFNEPMDHRPGATAQYALAITGFEEGGKSLNFRFGFIGASDNHRGQSGTGYKEVKRKFMTETFGPTSASAIGSLIRERQDPLPYSEPLSADGVSLMNARNMERQNSFWLTGGLVATHSSGRDRVSIWNGLKRKEVYATSGDRILLWFDMINGEQRVPMGSEVSSAINPSFKVSALGAFKQKPGCPQHAIDGLGAQRVQSLCGGECYNPGDERYRLDRIEIVRIRSQLTADEDVGELIEDPWRSFSCDGDPSGCSAEFSDDEFTATGREAIYYARAIQETTAMINADNVRCEYDENGLCIKVEPCYGDYRTDSDDDCLAPEQQRAWSSPIFVTPQE</sequence>
<dbReference type="EMBL" id="SHNP01000003">
    <property type="protein sequence ID" value="MCX2973950.1"/>
    <property type="molecule type" value="Genomic_DNA"/>
</dbReference>
<accession>A0ABT3SVK6</accession>
<protein>
    <submittedName>
        <fullName evidence="1">DUF3604 domain-containing protein</fullName>
    </submittedName>
</protein>
<evidence type="ECO:0000313" key="1">
    <source>
        <dbReference type="EMBL" id="MCX2973950.1"/>
    </source>
</evidence>
<comment type="caution">
    <text evidence="1">The sequence shown here is derived from an EMBL/GenBank/DDBJ whole genome shotgun (WGS) entry which is preliminary data.</text>
</comment>
<reference evidence="1" key="1">
    <citation type="submission" date="2019-02" db="EMBL/GenBank/DDBJ databases">
        <authorList>
            <person name="Li S.-H."/>
        </authorList>
    </citation>
    <scope>NUCLEOTIDE SEQUENCE</scope>
    <source>
        <strain evidence="1">IMCC8485</strain>
    </source>
</reference>
<dbReference type="Pfam" id="PF12228">
    <property type="entry name" value="DUF3604"/>
    <property type="match status" value="1"/>
</dbReference>
<gene>
    <name evidence="1" type="ORF">EYC87_10200</name>
</gene>
<dbReference type="InterPro" id="IPR022028">
    <property type="entry name" value="DUF3604"/>
</dbReference>
<dbReference type="SUPFAM" id="SSF89550">
    <property type="entry name" value="PHP domain-like"/>
    <property type="match status" value="1"/>
</dbReference>
<name>A0ABT3SVK6_9GAMM</name>
<proteinExistence type="predicted"/>
<dbReference type="Proteomes" id="UP001143307">
    <property type="component" value="Unassembled WGS sequence"/>
</dbReference>
<evidence type="ECO:0000313" key="2">
    <source>
        <dbReference type="Proteomes" id="UP001143307"/>
    </source>
</evidence>
<dbReference type="Gene3D" id="3.20.20.140">
    <property type="entry name" value="Metal-dependent hydrolases"/>
    <property type="match status" value="1"/>
</dbReference>
<organism evidence="1 2">
    <name type="scientific">Candidatus Seongchinamella marina</name>
    <dbReference type="NCBI Taxonomy" id="2518990"/>
    <lineage>
        <taxon>Bacteria</taxon>
        <taxon>Pseudomonadati</taxon>
        <taxon>Pseudomonadota</taxon>
        <taxon>Gammaproteobacteria</taxon>
        <taxon>Cellvibrionales</taxon>
        <taxon>Halieaceae</taxon>
        <taxon>Seongchinamella</taxon>
    </lineage>
</organism>
<dbReference type="InterPro" id="IPR016195">
    <property type="entry name" value="Pol/histidinol_Pase-like"/>
</dbReference>